<feature type="transmembrane region" description="Helical" evidence="1">
    <location>
        <begin position="57"/>
        <end position="77"/>
    </location>
</feature>
<dbReference type="Proteomes" id="UP001212841">
    <property type="component" value="Unassembled WGS sequence"/>
</dbReference>
<evidence type="ECO:0000256" key="1">
    <source>
        <dbReference type="SAM" id="Phobius"/>
    </source>
</evidence>
<protein>
    <submittedName>
        <fullName evidence="2">Uncharacterized protein</fullName>
    </submittedName>
</protein>
<feature type="transmembrane region" description="Helical" evidence="1">
    <location>
        <begin position="97"/>
        <end position="117"/>
    </location>
</feature>
<keyword evidence="1" id="KW-0472">Membrane</keyword>
<reference evidence="2" key="1">
    <citation type="submission" date="2020-05" db="EMBL/GenBank/DDBJ databases">
        <title>Phylogenomic resolution of chytrid fungi.</title>
        <authorList>
            <person name="Stajich J.E."/>
            <person name="Amses K."/>
            <person name="Simmons R."/>
            <person name="Seto K."/>
            <person name="Myers J."/>
            <person name="Bonds A."/>
            <person name="Quandt C.A."/>
            <person name="Barry K."/>
            <person name="Liu P."/>
            <person name="Grigoriev I."/>
            <person name="Longcore J.E."/>
            <person name="James T.Y."/>
        </authorList>
    </citation>
    <scope>NUCLEOTIDE SEQUENCE</scope>
    <source>
        <strain evidence="2">JEL0318</strain>
    </source>
</reference>
<organism evidence="2 3">
    <name type="scientific">Rhizophlyctis rosea</name>
    <dbReference type="NCBI Taxonomy" id="64517"/>
    <lineage>
        <taxon>Eukaryota</taxon>
        <taxon>Fungi</taxon>
        <taxon>Fungi incertae sedis</taxon>
        <taxon>Chytridiomycota</taxon>
        <taxon>Chytridiomycota incertae sedis</taxon>
        <taxon>Chytridiomycetes</taxon>
        <taxon>Rhizophlyctidales</taxon>
        <taxon>Rhizophlyctidaceae</taxon>
        <taxon>Rhizophlyctis</taxon>
    </lineage>
</organism>
<keyword evidence="1" id="KW-1133">Transmembrane helix</keyword>
<feature type="transmembrane region" description="Helical" evidence="1">
    <location>
        <begin position="12"/>
        <end position="36"/>
    </location>
</feature>
<name>A0AAD5S376_9FUNG</name>
<dbReference type="EMBL" id="JADGJD010001584">
    <property type="protein sequence ID" value="KAJ3040079.1"/>
    <property type="molecule type" value="Genomic_DNA"/>
</dbReference>
<accession>A0AAD5S376</accession>
<gene>
    <name evidence="2" type="ORF">HK097_002653</name>
</gene>
<comment type="caution">
    <text evidence="2">The sequence shown here is derived from an EMBL/GenBank/DDBJ whole genome shotgun (WGS) entry which is preliminary data.</text>
</comment>
<evidence type="ECO:0000313" key="3">
    <source>
        <dbReference type="Proteomes" id="UP001212841"/>
    </source>
</evidence>
<sequence length="129" mass="14396">MATVEIGPNHVVTWLSLLVSLIAMLCSGFYLFRFVYLSRGQSNGVLRKTLEARRSMFIYIFVLMTLLFVSDICSIYVNMNSNGVSVVSPLINRVGQLAMAFQLVAMALHVSNWASGYSMTISMLMRISV</sequence>
<evidence type="ECO:0000313" key="2">
    <source>
        <dbReference type="EMBL" id="KAJ3040079.1"/>
    </source>
</evidence>
<proteinExistence type="predicted"/>
<dbReference type="AlphaFoldDB" id="A0AAD5S376"/>
<keyword evidence="1" id="KW-0812">Transmembrane</keyword>
<keyword evidence="3" id="KW-1185">Reference proteome</keyword>